<accession>A0AAD6VHF9</accession>
<keyword evidence="3" id="KW-1185">Reference proteome</keyword>
<keyword evidence="1" id="KW-0732">Signal</keyword>
<dbReference type="Proteomes" id="UP001219525">
    <property type="component" value="Unassembled WGS sequence"/>
</dbReference>
<name>A0AAD6VHF9_9AGAR</name>
<gene>
    <name evidence="2" type="ORF">GGX14DRAFT_451285</name>
</gene>
<comment type="caution">
    <text evidence="2">The sequence shown here is derived from an EMBL/GenBank/DDBJ whole genome shotgun (WGS) entry which is preliminary data.</text>
</comment>
<evidence type="ECO:0000313" key="2">
    <source>
        <dbReference type="EMBL" id="KAJ7210026.1"/>
    </source>
</evidence>
<evidence type="ECO:0000313" key="3">
    <source>
        <dbReference type="Proteomes" id="UP001219525"/>
    </source>
</evidence>
<dbReference type="AlphaFoldDB" id="A0AAD6VHF9"/>
<protein>
    <submittedName>
        <fullName evidence="2">Uncharacterized protein</fullName>
    </submittedName>
</protein>
<dbReference type="EMBL" id="JARJCW010000029">
    <property type="protein sequence ID" value="KAJ7210026.1"/>
    <property type="molecule type" value="Genomic_DNA"/>
</dbReference>
<feature type="signal peptide" evidence="1">
    <location>
        <begin position="1"/>
        <end position="20"/>
    </location>
</feature>
<proteinExistence type="predicted"/>
<reference evidence="2" key="1">
    <citation type="submission" date="2023-03" db="EMBL/GenBank/DDBJ databases">
        <title>Massive genome expansion in bonnet fungi (Mycena s.s.) driven by repeated elements and novel gene families across ecological guilds.</title>
        <authorList>
            <consortium name="Lawrence Berkeley National Laboratory"/>
            <person name="Harder C.B."/>
            <person name="Miyauchi S."/>
            <person name="Viragh M."/>
            <person name="Kuo A."/>
            <person name="Thoen E."/>
            <person name="Andreopoulos B."/>
            <person name="Lu D."/>
            <person name="Skrede I."/>
            <person name="Drula E."/>
            <person name="Henrissat B."/>
            <person name="Morin E."/>
            <person name="Kohler A."/>
            <person name="Barry K."/>
            <person name="LaButti K."/>
            <person name="Morin E."/>
            <person name="Salamov A."/>
            <person name="Lipzen A."/>
            <person name="Mereny Z."/>
            <person name="Hegedus B."/>
            <person name="Baldrian P."/>
            <person name="Stursova M."/>
            <person name="Weitz H."/>
            <person name="Taylor A."/>
            <person name="Grigoriev I.V."/>
            <person name="Nagy L.G."/>
            <person name="Martin F."/>
            <person name="Kauserud H."/>
        </authorList>
    </citation>
    <scope>NUCLEOTIDE SEQUENCE</scope>
    <source>
        <strain evidence="2">9144</strain>
    </source>
</reference>
<sequence length="114" mass="12155">MKLFLPALVIALSILGAAYAFDVEYCTSQNNEGECFGIDVPGTGFACNDVRSGFENLIQQVVIITANVDCVIFQAAGCTGTSLDLGTNQASFNLGSAWYLFCSTVRQRTPLTNA</sequence>
<feature type="chain" id="PRO_5042090934" evidence="1">
    <location>
        <begin position="21"/>
        <end position="114"/>
    </location>
</feature>
<organism evidence="2 3">
    <name type="scientific">Mycena pura</name>
    <dbReference type="NCBI Taxonomy" id="153505"/>
    <lineage>
        <taxon>Eukaryota</taxon>
        <taxon>Fungi</taxon>
        <taxon>Dikarya</taxon>
        <taxon>Basidiomycota</taxon>
        <taxon>Agaricomycotina</taxon>
        <taxon>Agaricomycetes</taxon>
        <taxon>Agaricomycetidae</taxon>
        <taxon>Agaricales</taxon>
        <taxon>Marasmiineae</taxon>
        <taxon>Mycenaceae</taxon>
        <taxon>Mycena</taxon>
    </lineage>
</organism>
<evidence type="ECO:0000256" key="1">
    <source>
        <dbReference type="SAM" id="SignalP"/>
    </source>
</evidence>